<feature type="compositionally biased region" description="Gly residues" evidence="1">
    <location>
        <begin position="184"/>
        <end position="193"/>
    </location>
</feature>
<evidence type="ECO:0000256" key="1">
    <source>
        <dbReference type="SAM" id="MobiDB-lite"/>
    </source>
</evidence>
<reference evidence="3 4" key="1">
    <citation type="journal article" date="2014" name="BMC Genomics">
        <title>Genome sequencing of four Aureobasidium pullulans varieties: biotechnological potential, stress tolerance, and description of new species.</title>
        <authorList>
            <person name="Gostin Ar C."/>
            <person name="Ohm R.A."/>
            <person name="Kogej T."/>
            <person name="Sonjak S."/>
            <person name="Turk M."/>
            <person name="Zajc J."/>
            <person name="Zalar P."/>
            <person name="Grube M."/>
            <person name="Sun H."/>
            <person name="Han J."/>
            <person name="Sharma A."/>
            <person name="Chiniquy J."/>
            <person name="Ngan C.Y."/>
            <person name="Lipzen A."/>
            <person name="Barry K."/>
            <person name="Grigoriev I.V."/>
            <person name="Gunde-Cimerman N."/>
        </authorList>
    </citation>
    <scope>NUCLEOTIDE SEQUENCE [LARGE SCALE GENOMIC DNA]</scope>
    <source>
        <strain evidence="3 4">CBS 147.97</strain>
    </source>
</reference>
<feature type="compositionally biased region" description="Basic and acidic residues" evidence="1">
    <location>
        <begin position="7"/>
        <end position="23"/>
    </location>
</feature>
<dbReference type="HOGENOM" id="CLU_593092_0_0_1"/>
<feature type="transmembrane region" description="Helical" evidence="2">
    <location>
        <begin position="377"/>
        <end position="398"/>
    </location>
</feature>
<keyword evidence="4" id="KW-1185">Reference proteome</keyword>
<feature type="region of interest" description="Disordered" evidence="1">
    <location>
        <begin position="162"/>
        <end position="197"/>
    </location>
</feature>
<dbReference type="EMBL" id="KL584713">
    <property type="protein sequence ID" value="KEQ71557.1"/>
    <property type="molecule type" value="Genomic_DNA"/>
</dbReference>
<dbReference type="OrthoDB" id="3909107at2759"/>
<protein>
    <submittedName>
        <fullName evidence="3">Uncharacterized protein</fullName>
    </submittedName>
</protein>
<feature type="region of interest" description="Disordered" evidence="1">
    <location>
        <begin position="1"/>
        <end position="56"/>
    </location>
</feature>
<dbReference type="STRING" id="1043004.A0A074WPB9"/>
<dbReference type="Proteomes" id="UP000027730">
    <property type="component" value="Unassembled WGS sequence"/>
</dbReference>
<sequence>MSHHGSSRRDRSANRHEIPDFRIHRSRSHSAAARVEGAEARMGFSQNPDISPPPRIYIQVAPTEPAYPSPLPPAEPRIIPQHERTTKYPTRDDYHDSRRKSYRPSADYVHIERENNHGYVAPPAHDDSGRMPSIQQNYRPSHSRPETYATFAHVPDALYTSSAEHKHARTSHRRRNRIYNKPPGGTGGGGDGGDIQTSAVEPAKPEPDTLNKIMICVFRNSKRQFVQKEVWMMKPGHRDDIFLETSEHLRKDTTFLKSLRSDAAFFKEIKWRYKHQLRGTFRQYLSFKTVSTVRVLAFGNNVFGLADIREKIFSPVFMRIYNNPRRSLIDPLDHPEDPGLKYDSWVSWFWRKRRAFVLDKKVDLAIELVEAYDPNRVLGGIAIALTIYFALTITWLALGGDPGYVAGVMSFVLSILAVLVGLTGLYDWLDLGHMGGGKDFLVLDEYEFDQIEKDGWGGPFG</sequence>
<evidence type="ECO:0000256" key="2">
    <source>
        <dbReference type="SAM" id="Phobius"/>
    </source>
</evidence>
<proteinExistence type="predicted"/>
<name>A0A074WPB9_9PEZI</name>
<keyword evidence="2" id="KW-1133">Transmembrane helix</keyword>
<organism evidence="3 4">
    <name type="scientific">Aureobasidium namibiae CBS 147.97</name>
    <dbReference type="NCBI Taxonomy" id="1043004"/>
    <lineage>
        <taxon>Eukaryota</taxon>
        <taxon>Fungi</taxon>
        <taxon>Dikarya</taxon>
        <taxon>Ascomycota</taxon>
        <taxon>Pezizomycotina</taxon>
        <taxon>Dothideomycetes</taxon>
        <taxon>Dothideomycetidae</taxon>
        <taxon>Dothideales</taxon>
        <taxon>Saccotheciaceae</taxon>
        <taxon>Aureobasidium</taxon>
    </lineage>
</organism>
<accession>A0A074WPB9</accession>
<keyword evidence="2" id="KW-0472">Membrane</keyword>
<keyword evidence="2" id="KW-0812">Transmembrane</keyword>
<feature type="transmembrane region" description="Helical" evidence="2">
    <location>
        <begin position="404"/>
        <end position="429"/>
    </location>
</feature>
<evidence type="ECO:0000313" key="3">
    <source>
        <dbReference type="EMBL" id="KEQ71557.1"/>
    </source>
</evidence>
<feature type="compositionally biased region" description="Basic residues" evidence="1">
    <location>
        <begin position="166"/>
        <end position="178"/>
    </location>
</feature>
<gene>
    <name evidence="3" type="ORF">M436DRAFT_73991</name>
</gene>
<dbReference type="AlphaFoldDB" id="A0A074WPB9"/>
<dbReference type="GeneID" id="25415396"/>
<evidence type="ECO:0000313" key="4">
    <source>
        <dbReference type="Proteomes" id="UP000027730"/>
    </source>
</evidence>
<dbReference type="RefSeq" id="XP_013425963.1">
    <property type="nucleotide sequence ID" value="XM_013570509.1"/>
</dbReference>